<keyword evidence="3" id="KW-1133">Transmembrane helix</keyword>
<keyword evidence="5" id="KW-1185">Reference proteome</keyword>
<dbReference type="EMBL" id="CP034791">
    <property type="protein sequence ID" value="AZT91588.1"/>
    <property type="molecule type" value="Genomic_DNA"/>
</dbReference>
<evidence type="ECO:0000256" key="2">
    <source>
        <dbReference type="ARBA" id="ARBA00023136"/>
    </source>
</evidence>
<accession>A0A3T0D9B2</accession>
<dbReference type="PANTHER" id="PTHR22550">
    <property type="entry name" value="SPORE GERMINATION PROTEIN"/>
    <property type="match status" value="1"/>
</dbReference>
<dbReference type="GO" id="GO:0009847">
    <property type="term" value="P:spore germination"/>
    <property type="evidence" value="ECO:0007669"/>
    <property type="project" value="InterPro"/>
</dbReference>
<evidence type="ECO:0000256" key="1">
    <source>
        <dbReference type="ARBA" id="ARBA00005278"/>
    </source>
</evidence>
<evidence type="ECO:0000313" key="5">
    <source>
        <dbReference type="Proteomes" id="UP000282930"/>
    </source>
</evidence>
<dbReference type="GO" id="GO:0016020">
    <property type="term" value="C:membrane"/>
    <property type="evidence" value="ECO:0007669"/>
    <property type="project" value="InterPro"/>
</dbReference>
<dbReference type="InterPro" id="IPR050768">
    <property type="entry name" value="UPF0353/GerABKA_families"/>
</dbReference>
<dbReference type="PANTHER" id="PTHR22550:SF5">
    <property type="entry name" value="LEUCINE ZIPPER PROTEIN 4"/>
    <property type="match status" value="1"/>
</dbReference>
<proteinExistence type="inferred from homology"/>
<organism evidence="4 5">
    <name type="scientific">Caldicellulosiruptor changbaiensis</name>
    <dbReference type="NCBI Taxonomy" id="1222016"/>
    <lineage>
        <taxon>Bacteria</taxon>
        <taxon>Bacillati</taxon>
        <taxon>Bacillota</taxon>
        <taxon>Bacillota incertae sedis</taxon>
        <taxon>Caldicellulosiruptorales</taxon>
        <taxon>Caldicellulosiruptoraceae</taxon>
        <taxon>Caldicellulosiruptor</taxon>
    </lineage>
</organism>
<dbReference type="RefSeq" id="WP_127352887.1">
    <property type="nucleotide sequence ID" value="NZ_CP034791.1"/>
</dbReference>
<feature type="transmembrane region" description="Helical" evidence="3">
    <location>
        <begin position="420"/>
        <end position="446"/>
    </location>
</feature>
<protein>
    <submittedName>
        <fullName evidence="4">Spore germination protein</fullName>
    </submittedName>
</protein>
<gene>
    <name evidence="4" type="ORF">ELD05_13880</name>
</gene>
<name>A0A3T0D9B2_9FIRM</name>
<evidence type="ECO:0000313" key="4">
    <source>
        <dbReference type="EMBL" id="AZT91588.1"/>
    </source>
</evidence>
<sequence>MKKNNLSQTKLISTSYDQNLENVKSEFGNFSDLIIREFKIGPKKDIRAFLVMIDGLVDKLVINEHILKPLMKDTYLYQNQQCTPQDLYQFIKDCILYSHCITEEFAYAKTIHSILCGDVALFIDGIDRALLVSVRGWESRGIEEPNTEVVVRGPREGFTENLRTNTALIRRKIRDPKLKIESMKIGKISKTDIAICYIESIAKKELVDEVKRRLEKIDMDYILESGYIEAFIEDGKYSIFSTVGNSEKPDVVVGKLMEGRVAILVDGTPFALTVPYLFVEAFQTSEDYYSRPYYYSIVRLLRYFSFFVSTTLPAIYIAITTFHQELLPTSLLISIASAQAGIPFPSSVETLTMLLIYEILKEAGVRLPRPVGQAISIVGALVIGDAAVSAGLIGAPMVVTVAFTAISTFMIPAISDACTIIRFACVIMASICGLYGIMLVWILMLIHLCHLKSFGVNFFAPIAPTILHDLKDVFVRFPWSILKKRPIVFTKKF</sequence>
<comment type="similarity">
    <text evidence="1">Belongs to the GerABKA family.</text>
</comment>
<dbReference type="AlphaFoldDB" id="A0A3T0D9B2"/>
<dbReference type="InterPro" id="IPR004995">
    <property type="entry name" value="Spore_Ger"/>
</dbReference>
<keyword evidence="2 3" id="KW-0472">Membrane</keyword>
<keyword evidence="3" id="KW-0812">Transmembrane</keyword>
<dbReference type="Pfam" id="PF03323">
    <property type="entry name" value="GerA"/>
    <property type="match status" value="1"/>
</dbReference>
<evidence type="ECO:0000256" key="3">
    <source>
        <dbReference type="SAM" id="Phobius"/>
    </source>
</evidence>
<feature type="transmembrane region" description="Helical" evidence="3">
    <location>
        <begin position="300"/>
        <end position="319"/>
    </location>
</feature>
<dbReference type="Proteomes" id="UP000282930">
    <property type="component" value="Chromosome"/>
</dbReference>
<dbReference type="KEGG" id="ccha:ELD05_13880"/>
<reference evidence="4 5" key="1">
    <citation type="submission" date="2018-12" db="EMBL/GenBank/DDBJ databases">
        <title>Genome sequence from the cellulolytic species, Caldicellulosiruptor changbaiensis.</title>
        <authorList>
            <person name="Blumer-Schuette S.E."/>
            <person name="Mendoza C."/>
        </authorList>
    </citation>
    <scope>NUCLEOTIDE SEQUENCE [LARGE SCALE GENOMIC DNA]</scope>
    <source>
        <strain evidence="4 5">CBS-Z</strain>
    </source>
</reference>
<feature type="transmembrane region" description="Helical" evidence="3">
    <location>
        <begin position="381"/>
        <end position="414"/>
    </location>
</feature>
<dbReference type="PIRSF" id="PIRSF005690">
    <property type="entry name" value="GerBA"/>
    <property type="match status" value="1"/>
</dbReference>